<evidence type="ECO:0000256" key="1">
    <source>
        <dbReference type="ARBA" id="ARBA00004651"/>
    </source>
</evidence>
<accession>A0A5C7F210</accession>
<keyword evidence="5 8" id="KW-0812">Transmembrane</keyword>
<feature type="transmembrane region" description="Helical" evidence="8">
    <location>
        <begin position="261"/>
        <end position="279"/>
    </location>
</feature>
<comment type="similarity">
    <text evidence="2">Belongs to the major facilitator superfamily. TCR/Tet family.</text>
</comment>
<dbReference type="InterPro" id="IPR011701">
    <property type="entry name" value="MFS"/>
</dbReference>
<keyword evidence="6 8" id="KW-1133">Transmembrane helix</keyword>
<evidence type="ECO:0000259" key="9">
    <source>
        <dbReference type="PROSITE" id="PS50850"/>
    </source>
</evidence>
<evidence type="ECO:0000313" key="11">
    <source>
        <dbReference type="Proteomes" id="UP000321816"/>
    </source>
</evidence>
<feature type="transmembrane region" description="Helical" evidence="8">
    <location>
        <begin position="153"/>
        <end position="176"/>
    </location>
</feature>
<comment type="subcellular location">
    <subcellularLocation>
        <location evidence="1">Cell membrane</location>
        <topology evidence="1">Multi-pass membrane protein</topology>
    </subcellularLocation>
</comment>
<dbReference type="GO" id="GO:0005886">
    <property type="term" value="C:plasma membrane"/>
    <property type="evidence" value="ECO:0007669"/>
    <property type="project" value="UniProtKB-SubCell"/>
</dbReference>
<keyword evidence="11" id="KW-1185">Reference proteome</keyword>
<keyword evidence="3" id="KW-0813">Transport</keyword>
<dbReference type="EMBL" id="CP144914">
    <property type="protein sequence ID" value="WWD80648.1"/>
    <property type="molecule type" value="Genomic_DNA"/>
</dbReference>
<dbReference type="PANTHER" id="PTHR43124">
    <property type="entry name" value="PURINE EFFLUX PUMP PBUE"/>
    <property type="match status" value="1"/>
</dbReference>
<organism evidence="10 11">
    <name type="scientific">Alkalicoccus halolimnae</name>
    <dbReference type="NCBI Taxonomy" id="1667239"/>
    <lineage>
        <taxon>Bacteria</taxon>
        <taxon>Bacillati</taxon>
        <taxon>Bacillota</taxon>
        <taxon>Bacilli</taxon>
        <taxon>Bacillales</taxon>
        <taxon>Bacillaceae</taxon>
        <taxon>Alkalicoccus</taxon>
    </lineage>
</organism>
<dbReference type="PROSITE" id="PS50850">
    <property type="entry name" value="MFS"/>
    <property type="match status" value="1"/>
</dbReference>
<dbReference type="PROSITE" id="PS00216">
    <property type="entry name" value="SUGAR_TRANSPORT_1"/>
    <property type="match status" value="1"/>
</dbReference>
<dbReference type="Pfam" id="PF07690">
    <property type="entry name" value="MFS_1"/>
    <property type="match status" value="1"/>
</dbReference>
<feature type="domain" description="Major facilitator superfamily (MFS) profile" evidence="9">
    <location>
        <begin position="1"/>
        <end position="369"/>
    </location>
</feature>
<dbReference type="RefSeq" id="WP_147804399.1">
    <property type="nucleotide sequence ID" value="NZ_CP144914.1"/>
</dbReference>
<feature type="transmembrane region" description="Helical" evidence="8">
    <location>
        <begin position="285"/>
        <end position="302"/>
    </location>
</feature>
<evidence type="ECO:0000256" key="6">
    <source>
        <dbReference type="ARBA" id="ARBA00022989"/>
    </source>
</evidence>
<reference evidence="10 11" key="1">
    <citation type="submission" date="2024-01" db="EMBL/GenBank/DDBJ databases">
        <title>Complete Genome Sequence of Alkalicoccus halolimnae BZ-SZ-XJ29T, a Moderately Halophilic Bacterium Isolated from a Salt Lake.</title>
        <authorList>
            <person name="Zhao B."/>
        </authorList>
    </citation>
    <scope>NUCLEOTIDE SEQUENCE [LARGE SCALE GENOMIC DNA]</scope>
    <source>
        <strain evidence="10 11">BZ-SZ-XJ29</strain>
    </source>
</reference>
<dbReference type="OrthoDB" id="9793283at2"/>
<dbReference type="Gene3D" id="1.20.1250.20">
    <property type="entry name" value="MFS general substrate transporter like domains"/>
    <property type="match status" value="1"/>
</dbReference>
<keyword evidence="4" id="KW-1003">Cell membrane</keyword>
<evidence type="ECO:0000256" key="5">
    <source>
        <dbReference type="ARBA" id="ARBA00022692"/>
    </source>
</evidence>
<evidence type="ECO:0000256" key="3">
    <source>
        <dbReference type="ARBA" id="ARBA00022448"/>
    </source>
</evidence>
<dbReference type="SUPFAM" id="SSF103473">
    <property type="entry name" value="MFS general substrate transporter"/>
    <property type="match status" value="1"/>
</dbReference>
<feature type="transmembrane region" description="Helical" evidence="8">
    <location>
        <begin position="230"/>
        <end position="249"/>
    </location>
</feature>
<feature type="transmembrane region" description="Helical" evidence="8">
    <location>
        <begin position="197"/>
        <end position="218"/>
    </location>
</feature>
<evidence type="ECO:0000256" key="4">
    <source>
        <dbReference type="ARBA" id="ARBA00022475"/>
    </source>
</evidence>
<proteinExistence type="inferred from homology"/>
<feature type="transmembrane region" description="Helical" evidence="8">
    <location>
        <begin position="323"/>
        <end position="343"/>
    </location>
</feature>
<dbReference type="KEGG" id="ahal:FTX54_003510"/>
<keyword evidence="7 8" id="KW-0472">Membrane</keyword>
<sequence>MSKFIYLIILIVFLDTFIQLPIITPFALSLGASAALAGAIVSMYSLSNIAGNIIGGVWIDRAGRKHVFFFGIPMVIGIVLLYPLVENGYQLLFVRFLHGLAGGLLVPAAFALIGDRAAGNRKVMAYAGAAIGLSAITGPAIGGILAAQGNYSSVYFLVAALFAGCFLLVYFFVPAGKSVKQKSANGNFSALLKNKQIIQACLTAFALMVSNGTLAFALPLKTEELGLTSASTGILLSIYGITALVIFLPPQNKVYEHFQPFSLVLSGLLFLALSMLLLSTAGIQTAVYAAMVVYGIGFAFIFPSMNQLIASASKDSDRGRAYGLFYACFSLGVVAGSAGSGLIAQTIGMPFLTIAVFTVASFFALRISR</sequence>
<name>A0A5C7F210_9BACI</name>
<evidence type="ECO:0000313" key="10">
    <source>
        <dbReference type="EMBL" id="WWD80648.1"/>
    </source>
</evidence>
<feature type="transmembrane region" description="Helical" evidence="8">
    <location>
        <begin position="67"/>
        <end position="85"/>
    </location>
</feature>
<gene>
    <name evidence="10" type="ORF">FTX54_003510</name>
</gene>
<evidence type="ECO:0000256" key="8">
    <source>
        <dbReference type="SAM" id="Phobius"/>
    </source>
</evidence>
<dbReference type="PANTHER" id="PTHR43124:SF3">
    <property type="entry name" value="CHLORAMPHENICOL EFFLUX PUMP RV0191"/>
    <property type="match status" value="1"/>
</dbReference>
<dbReference type="AlphaFoldDB" id="A0A5C7F210"/>
<dbReference type="PRINTS" id="PR01035">
    <property type="entry name" value="TCRTETA"/>
</dbReference>
<feature type="transmembrane region" description="Helical" evidence="8">
    <location>
        <begin position="91"/>
        <end position="113"/>
    </location>
</feature>
<dbReference type="GO" id="GO:0022857">
    <property type="term" value="F:transmembrane transporter activity"/>
    <property type="evidence" value="ECO:0007669"/>
    <property type="project" value="InterPro"/>
</dbReference>
<dbReference type="InterPro" id="IPR036259">
    <property type="entry name" value="MFS_trans_sf"/>
</dbReference>
<evidence type="ECO:0000256" key="7">
    <source>
        <dbReference type="ARBA" id="ARBA00023136"/>
    </source>
</evidence>
<dbReference type="InterPro" id="IPR020846">
    <property type="entry name" value="MFS_dom"/>
</dbReference>
<feature type="transmembrane region" description="Helical" evidence="8">
    <location>
        <begin position="34"/>
        <end position="55"/>
    </location>
</feature>
<feature type="transmembrane region" description="Helical" evidence="8">
    <location>
        <begin position="125"/>
        <end position="147"/>
    </location>
</feature>
<protein>
    <submittedName>
        <fullName evidence="10">MFS transporter</fullName>
    </submittedName>
</protein>
<dbReference type="Proteomes" id="UP000321816">
    <property type="component" value="Chromosome"/>
</dbReference>
<dbReference type="InterPro" id="IPR005829">
    <property type="entry name" value="Sugar_transporter_CS"/>
</dbReference>
<dbReference type="InterPro" id="IPR001958">
    <property type="entry name" value="Tet-R_TetA/multi-R_MdtG-like"/>
</dbReference>
<dbReference type="CDD" id="cd17325">
    <property type="entry name" value="MFS_MdtG_SLC18_like"/>
    <property type="match status" value="1"/>
</dbReference>
<evidence type="ECO:0000256" key="2">
    <source>
        <dbReference type="ARBA" id="ARBA00007520"/>
    </source>
</evidence>
<feature type="transmembrane region" description="Helical" evidence="8">
    <location>
        <begin position="7"/>
        <end position="28"/>
    </location>
</feature>
<dbReference type="InterPro" id="IPR050189">
    <property type="entry name" value="MFS_Efflux_Transporters"/>
</dbReference>
<feature type="transmembrane region" description="Helical" evidence="8">
    <location>
        <begin position="349"/>
        <end position="367"/>
    </location>
</feature>